<accession>A0A8J7FNH1</accession>
<keyword evidence="2" id="KW-1185">Reference proteome</keyword>
<gene>
    <name evidence="1" type="ORF">IM532_09670</name>
</gene>
<sequence>MSKTLHAIILFLLSFFGYSQQVMITGKVEIDNVDEPMNLSTIIIENLSTFSKTKANDGGIFSIKASEGDILQFTSGFTTERNIKITSPILSKGFIQVHLDLEVIELAEANLNTLKKNLKDNISKEDTKQTNFYKSLGLDPNLQYIEVNPNVTSSINNNGIVDPTLWISALTGQHKKDIQKDEYFKKENRVKKVIEFFTTDYFIDRLKIPAHKINEFIHFCYAQKNINLKQLIETHRMEEVEDHLLTQAEIYIELLNKTINK</sequence>
<evidence type="ECO:0008006" key="3">
    <source>
        <dbReference type="Google" id="ProtNLM"/>
    </source>
</evidence>
<dbReference type="AlphaFoldDB" id="A0A8J7FNH1"/>
<dbReference type="Proteomes" id="UP000608754">
    <property type="component" value="Unassembled WGS sequence"/>
</dbReference>
<protein>
    <recommendedName>
        <fullName evidence="3">Carboxypeptidase-like regulatory domain-containing protein</fullName>
    </recommendedName>
</protein>
<organism evidence="1 2">
    <name type="scientific">Faecalibacter rhinopitheci</name>
    <dbReference type="NCBI Taxonomy" id="2779678"/>
    <lineage>
        <taxon>Bacteria</taxon>
        <taxon>Pseudomonadati</taxon>
        <taxon>Bacteroidota</taxon>
        <taxon>Flavobacteriia</taxon>
        <taxon>Flavobacteriales</taxon>
        <taxon>Weeksellaceae</taxon>
        <taxon>Faecalibacter</taxon>
    </lineage>
</organism>
<reference evidence="1" key="1">
    <citation type="submission" date="2020-10" db="EMBL/GenBank/DDBJ databases">
        <authorList>
            <person name="Lu T."/>
            <person name="Wang Q."/>
            <person name="Han X."/>
        </authorList>
    </citation>
    <scope>NUCLEOTIDE SEQUENCE</scope>
    <source>
        <strain evidence="1">WQ 117</strain>
    </source>
</reference>
<dbReference type="EMBL" id="JADGIK010000006">
    <property type="protein sequence ID" value="MBF0597712.1"/>
    <property type="molecule type" value="Genomic_DNA"/>
</dbReference>
<proteinExistence type="predicted"/>
<evidence type="ECO:0000313" key="2">
    <source>
        <dbReference type="Proteomes" id="UP000608754"/>
    </source>
</evidence>
<comment type="caution">
    <text evidence="1">The sequence shown here is derived from an EMBL/GenBank/DDBJ whole genome shotgun (WGS) entry which is preliminary data.</text>
</comment>
<evidence type="ECO:0000313" key="1">
    <source>
        <dbReference type="EMBL" id="MBF0597712.1"/>
    </source>
</evidence>
<dbReference type="RefSeq" id="WP_194183259.1">
    <property type="nucleotide sequence ID" value="NZ_JADGIK010000006.1"/>
</dbReference>
<name>A0A8J7FNH1_9FLAO</name>